<feature type="transmembrane region" description="Helical" evidence="1">
    <location>
        <begin position="236"/>
        <end position="258"/>
    </location>
</feature>
<dbReference type="Proteomes" id="UP000288547">
    <property type="component" value="Unassembled WGS sequence"/>
</dbReference>
<comment type="caution">
    <text evidence="3">The sequence shown here is derived from an EMBL/GenBank/DDBJ whole genome shotgun (WGS) entry which is preliminary data.</text>
</comment>
<keyword evidence="1" id="KW-0472">Membrane</keyword>
<evidence type="ECO:0000313" key="4">
    <source>
        <dbReference type="Proteomes" id="UP000288547"/>
    </source>
</evidence>
<sequence>MTSKVHVRARLTGGLLATVLAAVLTTTLSTGTASATTPALVGKAPSSTQAQATAECAAQPANVETVGTDGSAEMTLLDGEASAAAASQATSLAEAAGIAPQTSPEFVKYEGVKAYALDIDGVKATSVTFPLEGGDFIQPSNVSYIVDEAGQLSQYSESTVVERADGLIDLHTYRDGALIHSAQIDPSTLSAQSASAKAMDPTTCLMAVLGVSAVVAGIILVLCGGSCSVPVTPPTATICAACIAGIAVVGGASIPAVMGCFNGG</sequence>
<dbReference type="OrthoDB" id="9822734at2"/>
<keyword evidence="4" id="KW-1185">Reference proteome</keyword>
<gene>
    <name evidence="3" type="ORF">ELQ90_04730</name>
</gene>
<evidence type="ECO:0008006" key="5">
    <source>
        <dbReference type="Google" id="ProtNLM"/>
    </source>
</evidence>
<dbReference type="RefSeq" id="WP_128494145.1">
    <property type="nucleotide sequence ID" value="NZ_RZNB01000002.1"/>
</dbReference>
<name>A0A3S4DLZ8_9MICO</name>
<feature type="transmembrane region" description="Helical" evidence="1">
    <location>
        <begin position="205"/>
        <end position="224"/>
    </location>
</feature>
<evidence type="ECO:0000313" key="3">
    <source>
        <dbReference type="EMBL" id="RWZ51429.1"/>
    </source>
</evidence>
<dbReference type="AlphaFoldDB" id="A0A3S4DLZ8"/>
<evidence type="ECO:0000256" key="1">
    <source>
        <dbReference type="SAM" id="Phobius"/>
    </source>
</evidence>
<dbReference type="EMBL" id="RZNB01000002">
    <property type="protein sequence ID" value="RWZ51429.1"/>
    <property type="molecule type" value="Genomic_DNA"/>
</dbReference>
<reference evidence="3 4" key="1">
    <citation type="submission" date="2018-12" db="EMBL/GenBank/DDBJ databases">
        <authorList>
            <person name="Li F."/>
        </authorList>
    </citation>
    <scope>NUCLEOTIDE SEQUENCE [LARGE SCALE GENOMIC DNA]</scope>
    <source>
        <strain evidence="3 4">11W25H-1</strain>
    </source>
</reference>
<keyword evidence="1" id="KW-0812">Transmembrane</keyword>
<keyword evidence="2" id="KW-0732">Signal</keyword>
<proteinExistence type="predicted"/>
<organism evidence="3 4">
    <name type="scientific">Labedella phragmitis</name>
    <dbReference type="NCBI Taxonomy" id="2498849"/>
    <lineage>
        <taxon>Bacteria</taxon>
        <taxon>Bacillati</taxon>
        <taxon>Actinomycetota</taxon>
        <taxon>Actinomycetes</taxon>
        <taxon>Micrococcales</taxon>
        <taxon>Microbacteriaceae</taxon>
        <taxon>Labedella</taxon>
    </lineage>
</organism>
<feature type="chain" id="PRO_5018619810" description="Ammonium transporter" evidence="2">
    <location>
        <begin position="36"/>
        <end position="264"/>
    </location>
</feature>
<protein>
    <recommendedName>
        <fullName evidence="5">Ammonium transporter</fullName>
    </recommendedName>
</protein>
<keyword evidence="1" id="KW-1133">Transmembrane helix</keyword>
<accession>A0A3S4DLZ8</accession>
<evidence type="ECO:0000256" key="2">
    <source>
        <dbReference type="SAM" id="SignalP"/>
    </source>
</evidence>
<feature type="signal peptide" evidence="2">
    <location>
        <begin position="1"/>
        <end position="35"/>
    </location>
</feature>